<accession>A0A9Q1J688</accession>
<sequence length="164" mass="18949">MLRSSNNRAIYQREDGRPRSGILTGTRERKRLSLCINQEEGKRYHRFCNRSAGQGVAWMENSHRNHHARSDGEDNSPYRREQQRTWETNAVIIQRAWRATLDRKQSCHRGCKRRTHHQHETAPLGPFQATLGMTGLGQDMSPQPKANYLPLWVTSGKQSEGSKI</sequence>
<dbReference type="Proteomes" id="UP001152622">
    <property type="component" value="Chromosome 3"/>
</dbReference>
<protein>
    <submittedName>
        <fullName evidence="2">Uncharacterized protein</fullName>
    </submittedName>
</protein>
<feature type="region of interest" description="Disordered" evidence="1">
    <location>
        <begin position="1"/>
        <end position="24"/>
    </location>
</feature>
<dbReference type="EMBL" id="JAINUF010000003">
    <property type="protein sequence ID" value="KAJ8368808.1"/>
    <property type="molecule type" value="Genomic_DNA"/>
</dbReference>
<evidence type="ECO:0000313" key="3">
    <source>
        <dbReference type="Proteomes" id="UP001152622"/>
    </source>
</evidence>
<organism evidence="2 3">
    <name type="scientific">Synaphobranchus kaupii</name>
    <name type="common">Kaup's arrowtooth eel</name>
    <dbReference type="NCBI Taxonomy" id="118154"/>
    <lineage>
        <taxon>Eukaryota</taxon>
        <taxon>Metazoa</taxon>
        <taxon>Chordata</taxon>
        <taxon>Craniata</taxon>
        <taxon>Vertebrata</taxon>
        <taxon>Euteleostomi</taxon>
        <taxon>Actinopterygii</taxon>
        <taxon>Neopterygii</taxon>
        <taxon>Teleostei</taxon>
        <taxon>Anguilliformes</taxon>
        <taxon>Synaphobranchidae</taxon>
        <taxon>Synaphobranchus</taxon>
    </lineage>
</organism>
<evidence type="ECO:0000256" key="1">
    <source>
        <dbReference type="SAM" id="MobiDB-lite"/>
    </source>
</evidence>
<dbReference type="AlphaFoldDB" id="A0A9Q1J688"/>
<comment type="caution">
    <text evidence="2">The sequence shown here is derived from an EMBL/GenBank/DDBJ whole genome shotgun (WGS) entry which is preliminary data.</text>
</comment>
<proteinExistence type="predicted"/>
<feature type="region of interest" description="Disordered" evidence="1">
    <location>
        <begin position="63"/>
        <end position="82"/>
    </location>
</feature>
<gene>
    <name evidence="2" type="ORF">SKAU_G00088360</name>
</gene>
<reference evidence="2" key="1">
    <citation type="journal article" date="2023" name="Science">
        <title>Genome structures resolve the early diversification of teleost fishes.</title>
        <authorList>
            <person name="Parey E."/>
            <person name="Louis A."/>
            <person name="Montfort J."/>
            <person name="Bouchez O."/>
            <person name="Roques C."/>
            <person name="Iampietro C."/>
            <person name="Lluch J."/>
            <person name="Castinel A."/>
            <person name="Donnadieu C."/>
            <person name="Desvignes T."/>
            <person name="Floi Bucao C."/>
            <person name="Jouanno E."/>
            <person name="Wen M."/>
            <person name="Mejri S."/>
            <person name="Dirks R."/>
            <person name="Jansen H."/>
            <person name="Henkel C."/>
            <person name="Chen W.J."/>
            <person name="Zahm M."/>
            <person name="Cabau C."/>
            <person name="Klopp C."/>
            <person name="Thompson A.W."/>
            <person name="Robinson-Rechavi M."/>
            <person name="Braasch I."/>
            <person name="Lecointre G."/>
            <person name="Bobe J."/>
            <person name="Postlethwait J.H."/>
            <person name="Berthelot C."/>
            <person name="Roest Crollius H."/>
            <person name="Guiguen Y."/>
        </authorList>
    </citation>
    <scope>NUCLEOTIDE SEQUENCE</scope>
    <source>
        <strain evidence="2">WJC10195</strain>
    </source>
</reference>
<dbReference type="OrthoDB" id="6260144at2759"/>
<name>A0A9Q1J688_SYNKA</name>
<evidence type="ECO:0000313" key="2">
    <source>
        <dbReference type="EMBL" id="KAJ8368808.1"/>
    </source>
</evidence>
<feature type="compositionally biased region" description="Basic and acidic residues" evidence="1">
    <location>
        <begin position="68"/>
        <end position="82"/>
    </location>
</feature>
<keyword evidence="3" id="KW-1185">Reference proteome</keyword>